<proteinExistence type="predicted"/>
<sequence length="71" mass="8282">MLTKPRCLTRVHYIQSREQAVPRGREARSGTRKEKEAVLRLPRTPVPTVTLDQLDSTSQRKRKQHDTREST</sequence>
<organism evidence="2 3">
    <name type="scientific">Nannochloropsis gaditana</name>
    <dbReference type="NCBI Taxonomy" id="72520"/>
    <lineage>
        <taxon>Eukaryota</taxon>
        <taxon>Sar</taxon>
        <taxon>Stramenopiles</taxon>
        <taxon>Ochrophyta</taxon>
        <taxon>Eustigmatophyceae</taxon>
        <taxon>Eustigmatales</taxon>
        <taxon>Monodopsidaceae</taxon>
        <taxon>Nannochloropsis</taxon>
    </lineage>
</organism>
<dbReference type="Proteomes" id="UP000019335">
    <property type="component" value="Chromosome 17"/>
</dbReference>
<keyword evidence="3" id="KW-1185">Reference proteome</keyword>
<accession>W7TJ17</accession>
<feature type="region of interest" description="Disordered" evidence="1">
    <location>
        <begin position="17"/>
        <end position="71"/>
    </location>
</feature>
<evidence type="ECO:0000313" key="2">
    <source>
        <dbReference type="EMBL" id="EWM23438.1"/>
    </source>
</evidence>
<evidence type="ECO:0000256" key="1">
    <source>
        <dbReference type="SAM" id="MobiDB-lite"/>
    </source>
</evidence>
<name>W7TJ17_9STRA</name>
<evidence type="ECO:0000313" key="3">
    <source>
        <dbReference type="Proteomes" id="UP000019335"/>
    </source>
</evidence>
<dbReference type="AlphaFoldDB" id="W7TJ17"/>
<reference evidence="2 3" key="1">
    <citation type="journal article" date="2014" name="Mol. Plant">
        <title>Chromosome Scale Genome Assembly and Transcriptome Profiling of Nannochloropsis gaditana in Nitrogen Depletion.</title>
        <authorList>
            <person name="Corteggiani Carpinelli E."/>
            <person name="Telatin A."/>
            <person name="Vitulo N."/>
            <person name="Forcato C."/>
            <person name="D'Angelo M."/>
            <person name="Schiavon R."/>
            <person name="Vezzi A."/>
            <person name="Giacometti G.M."/>
            <person name="Morosinotto T."/>
            <person name="Valle G."/>
        </authorList>
    </citation>
    <scope>NUCLEOTIDE SEQUENCE [LARGE SCALE GENOMIC DNA]</scope>
    <source>
        <strain evidence="2 3">B-31</strain>
    </source>
</reference>
<feature type="compositionally biased region" description="Basic and acidic residues" evidence="1">
    <location>
        <begin position="23"/>
        <end position="38"/>
    </location>
</feature>
<gene>
    <name evidence="2" type="ORF">Naga_100778g2</name>
</gene>
<protein>
    <submittedName>
        <fullName evidence="2">Uncharacterized protein</fullName>
    </submittedName>
</protein>
<comment type="caution">
    <text evidence="2">The sequence shown here is derived from an EMBL/GenBank/DDBJ whole genome shotgun (WGS) entry which is preliminary data.</text>
</comment>
<dbReference type="EMBL" id="AZIL01001669">
    <property type="protein sequence ID" value="EWM23438.1"/>
    <property type="molecule type" value="Genomic_DNA"/>
</dbReference>